<accession>A0ABR9R2A6</accession>
<reference evidence="2 3" key="1">
    <citation type="submission" date="2020-10" db="EMBL/GenBank/DDBJ databases">
        <title>ChiBAC.</title>
        <authorList>
            <person name="Zenner C."/>
            <person name="Hitch T.C.A."/>
            <person name="Clavel T."/>
        </authorList>
    </citation>
    <scope>NUCLEOTIDE SEQUENCE [LARGE SCALE GENOMIC DNA]</scope>
    <source>
        <strain evidence="2 3">DSM 109015</strain>
    </source>
</reference>
<dbReference type="RefSeq" id="WP_193500568.1">
    <property type="nucleotide sequence ID" value="NZ_JADCKC010000002.1"/>
</dbReference>
<dbReference type="CDD" id="cd06257">
    <property type="entry name" value="DnaJ"/>
    <property type="match status" value="1"/>
</dbReference>
<organism evidence="2 3">
    <name type="scientific">Gemmiger gallinarum</name>
    <dbReference type="NCBI Taxonomy" id="2779354"/>
    <lineage>
        <taxon>Bacteria</taxon>
        <taxon>Bacillati</taxon>
        <taxon>Bacillota</taxon>
        <taxon>Clostridia</taxon>
        <taxon>Eubacteriales</taxon>
        <taxon>Gemmiger</taxon>
    </lineage>
</organism>
<evidence type="ECO:0000256" key="1">
    <source>
        <dbReference type="ARBA" id="ARBA00022705"/>
    </source>
</evidence>
<dbReference type="SUPFAM" id="SSF46565">
    <property type="entry name" value="Chaperone J-domain"/>
    <property type="match status" value="1"/>
</dbReference>
<gene>
    <name evidence="2" type="ORF">INF35_05720</name>
</gene>
<protein>
    <submittedName>
        <fullName evidence="2">J domain-containing protein</fullName>
    </submittedName>
</protein>
<dbReference type="Gene3D" id="1.10.287.110">
    <property type="entry name" value="DnaJ domain"/>
    <property type="match status" value="1"/>
</dbReference>
<dbReference type="Proteomes" id="UP000768567">
    <property type="component" value="Unassembled WGS sequence"/>
</dbReference>
<comment type="caution">
    <text evidence="2">The sequence shown here is derived from an EMBL/GenBank/DDBJ whole genome shotgun (WGS) entry which is preliminary data.</text>
</comment>
<dbReference type="InterPro" id="IPR036869">
    <property type="entry name" value="J_dom_sf"/>
</dbReference>
<keyword evidence="1" id="KW-0235">DNA replication</keyword>
<evidence type="ECO:0000313" key="3">
    <source>
        <dbReference type="Proteomes" id="UP000768567"/>
    </source>
</evidence>
<dbReference type="EMBL" id="JADCKC010000002">
    <property type="protein sequence ID" value="MBE5037274.1"/>
    <property type="molecule type" value="Genomic_DNA"/>
</dbReference>
<evidence type="ECO:0000313" key="2">
    <source>
        <dbReference type="EMBL" id="MBE5037274.1"/>
    </source>
</evidence>
<keyword evidence="3" id="KW-1185">Reference proteome</keyword>
<dbReference type="InterPro" id="IPR001623">
    <property type="entry name" value="DnaJ_domain"/>
</dbReference>
<sequence length="168" mass="19081">MMFKFFNPRPVTLDEGKAMYRKLAAQYHPDHGGSTEAMQAINAEWDALKGKLPRFVSKQAREGRAAYEAKQTTRRQVSPEVAEMAAKLSRMSGLKFDVVGSWIWAETSARHLQQLKDLGFTWSANRHMYYWHPAGETSGRARKSSYSHIYAKYEGHSYTGQGSEELAS</sequence>
<name>A0ABR9R2A6_9FIRM</name>
<proteinExistence type="predicted"/>